<dbReference type="AlphaFoldDB" id="A0AAD7BWU0"/>
<feature type="non-terminal residue" evidence="1">
    <location>
        <position position="90"/>
    </location>
</feature>
<name>A0AAD7BWU0_MYCRO</name>
<protein>
    <recommendedName>
        <fullName evidence="3">G domain-containing protein</fullName>
    </recommendedName>
</protein>
<evidence type="ECO:0000313" key="2">
    <source>
        <dbReference type="Proteomes" id="UP001221757"/>
    </source>
</evidence>
<dbReference type="Proteomes" id="UP001221757">
    <property type="component" value="Unassembled WGS sequence"/>
</dbReference>
<feature type="non-terminal residue" evidence="1">
    <location>
        <position position="1"/>
    </location>
</feature>
<keyword evidence="2" id="KW-1185">Reference proteome</keyword>
<dbReference type="SUPFAM" id="SSF52540">
    <property type="entry name" value="P-loop containing nucleoside triphosphate hydrolases"/>
    <property type="match status" value="1"/>
</dbReference>
<proteinExistence type="predicted"/>
<comment type="caution">
    <text evidence="1">The sequence shown here is derived from an EMBL/GenBank/DDBJ whole genome shotgun (WGS) entry which is preliminary data.</text>
</comment>
<sequence>QEAAPRRKLLDIQFRILFAGKANTGKTSILQRVCETTEISEIYRIKVIDGAQTPEKRGQHTISDELIFANNMGYIFHDSCRFESGSANKL</sequence>
<evidence type="ECO:0008006" key="3">
    <source>
        <dbReference type="Google" id="ProtNLM"/>
    </source>
</evidence>
<organism evidence="1 2">
    <name type="scientific">Mycena rosella</name>
    <name type="common">Pink bonnet</name>
    <name type="synonym">Agaricus rosellus</name>
    <dbReference type="NCBI Taxonomy" id="1033263"/>
    <lineage>
        <taxon>Eukaryota</taxon>
        <taxon>Fungi</taxon>
        <taxon>Dikarya</taxon>
        <taxon>Basidiomycota</taxon>
        <taxon>Agaricomycotina</taxon>
        <taxon>Agaricomycetes</taxon>
        <taxon>Agaricomycetidae</taxon>
        <taxon>Agaricales</taxon>
        <taxon>Marasmiineae</taxon>
        <taxon>Mycenaceae</taxon>
        <taxon>Mycena</taxon>
    </lineage>
</organism>
<gene>
    <name evidence="1" type="ORF">B0H17DRAFT_832383</name>
</gene>
<reference evidence="1" key="1">
    <citation type="submission" date="2023-03" db="EMBL/GenBank/DDBJ databases">
        <title>Massive genome expansion in bonnet fungi (Mycena s.s.) driven by repeated elements and novel gene families across ecological guilds.</title>
        <authorList>
            <consortium name="Lawrence Berkeley National Laboratory"/>
            <person name="Harder C.B."/>
            <person name="Miyauchi S."/>
            <person name="Viragh M."/>
            <person name="Kuo A."/>
            <person name="Thoen E."/>
            <person name="Andreopoulos B."/>
            <person name="Lu D."/>
            <person name="Skrede I."/>
            <person name="Drula E."/>
            <person name="Henrissat B."/>
            <person name="Morin E."/>
            <person name="Kohler A."/>
            <person name="Barry K."/>
            <person name="LaButti K."/>
            <person name="Morin E."/>
            <person name="Salamov A."/>
            <person name="Lipzen A."/>
            <person name="Mereny Z."/>
            <person name="Hegedus B."/>
            <person name="Baldrian P."/>
            <person name="Stursova M."/>
            <person name="Weitz H."/>
            <person name="Taylor A."/>
            <person name="Grigoriev I.V."/>
            <person name="Nagy L.G."/>
            <person name="Martin F."/>
            <person name="Kauserud H."/>
        </authorList>
    </citation>
    <scope>NUCLEOTIDE SEQUENCE</scope>
    <source>
        <strain evidence="1">CBHHK067</strain>
    </source>
</reference>
<dbReference type="EMBL" id="JARKIE010000495">
    <property type="protein sequence ID" value="KAJ7632070.1"/>
    <property type="molecule type" value="Genomic_DNA"/>
</dbReference>
<accession>A0AAD7BWU0</accession>
<dbReference type="InterPro" id="IPR027417">
    <property type="entry name" value="P-loop_NTPase"/>
</dbReference>
<evidence type="ECO:0000313" key="1">
    <source>
        <dbReference type="EMBL" id="KAJ7632070.1"/>
    </source>
</evidence>